<dbReference type="AlphaFoldDB" id="A0AAW9STT5"/>
<evidence type="ECO:0000313" key="3">
    <source>
        <dbReference type="Proteomes" id="UP001223646"/>
    </source>
</evidence>
<proteinExistence type="predicted"/>
<gene>
    <name evidence="2" type="ORF">QP460_003400</name>
</gene>
<feature type="compositionally biased region" description="Basic residues" evidence="1">
    <location>
        <begin position="258"/>
        <end position="272"/>
    </location>
</feature>
<protein>
    <submittedName>
        <fullName evidence="2">DoxX family protein</fullName>
    </submittedName>
</protein>
<accession>A0AAW9STT5</accession>
<reference evidence="2" key="2">
    <citation type="submission" date="2024-05" db="EMBL/GenBank/DDBJ databases">
        <authorList>
            <person name="Wolfe A."/>
        </authorList>
    </citation>
    <scope>NUCLEOTIDE SEQUENCE</scope>
    <source>
        <strain evidence="2">UMB1064</strain>
    </source>
</reference>
<dbReference type="RefSeq" id="WP_284825451.1">
    <property type="nucleotide sequence ID" value="NZ_JASOOY020000011.1"/>
</dbReference>
<name>A0AAW9STT5_CORAY</name>
<dbReference type="EMBL" id="JASOOY020000011">
    <property type="protein sequence ID" value="MEO3716639.1"/>
    <property type="molecule type" value="Genomic_DNA"/>
</dbReference>
<feature type="region of interest" description="Disordered" evidence="1">
    <location>
        <begin position="250"/>
        <end position="289"/>
    </location>
</feature>
<feature type="compositionally biased region" description="Basic residues" evidence="1">
    <location>
        <begin position="280"/>
        <end position="289"/>
    </location>
</feature>
<evidence type="ECO:0000313" key="2">
    <source>
        <dbReference type="EMBL" id="MEO3716639.1"/>
    </source>
</evidence>
<sequence>MIRKFARPMLASVFVADGVDTLMNQKDHEEGARDLIARVRSVTPNQYNKYVPRNEKTVVQVIAGTKVAAGSLYALGKAPRLSATALVAAQVPTMLARHAFWETQDEKEKAARRTGFLTNIGLLGGLFLATADTDGKPGVAWRAEKAGKQLNKKVQSALPTKSETEQRSEEISAAFASAGENVREKAGQLRDRASEATDEAREYVEENKDGWRAQVTDAFDTAKSYVEDNKDDWIAKATELAEDARDYAEDLGKDFKKDSRKQRKELRKRAAKASKEAKKSAKKAQKRLQ</sequence>
<dbReference type="Gene3D" id="1.20.120.20">
    <property type="entry name" value="Apolipoprotein"/>
    <property type="match status" value="1"/>
</dbReference>
<feature type="compositionally biased region" description="Basic and acidic residues" evidence="1">
    <location>
        <begin position="181"/>
        <end position="199"/>
    </location>
</feature>
<evidence type="ECO:0000256" key="1">
    <source>
        <dbReference type="SAM" id="MobiDB-lite"/>
    </source>
</evidence>
<dbReference type="SUPFAM" id="SSF58113">
    <property type="entry name" value="Apolipoprotein A-I"/>
    <property type="match status" value="1"/>
</dbReference>
<organism evidence="2 3">
    <name type="scientific">Corynebacterium amycolatum</name>
    <dbReference type="NCBI Taxonomy" id="43765"/>
    <lineage>
        <taxon>Bacteria</taxon>
        <taxon>Bacillati</taxon>
        <taxon>Actinomycetota</taxon>
        <taxon>Actinomycetes</taxon>
        <taxon>Mycobacteriales</taxon>
        <taxon>Corynebacteriaceae</taxon>
        <taxon>Corynebacterium</taxon>
    </lineage>
</organism>
<reference evidence="2" key="1">
    <citation type="submission" date="2023-05" db="EMBL/GenBank/DDBJ databases">
        <authorList>
            <person name="Du J."/>
        </authorList>
    </citation>
    <scope>NUCLEOTIDE SEQUENCE</scope>
    <source>
        <strain evidence="2">UMB1064</strain>
    </source>
</reference>
<comment type="caution">
    <text evidence="2">The sequence shown here is derived from an EMBL/GenBank/DDBJ whole genome shotgun (WGS) entry which is preliminary data.</text>
</comment>
<dbReference type="Proteomes" id="UP001223646">
    <property type="component" value="Unassembled WGS sequence"/>
</dbReference>
<feature type="region of interest" description="Disordered" evidence="1">
    <location>
        <begin position="175"/>
        <end position="199"/>
    </location>
</feature>